<proteinExistence type="predicted"/>
<evidence type="ECO:0000259" key="2">
    <source>
        <dbReference type="PROSITE" id="PS50994"/>
    </source>
</evidence>
<feature type="region of interest" description="Disordered" evidence="1">
    <location>
        <begin position="2247"/>
        <end position="2306"/>
    </location>
</feature>
<feature type="compositionally biased region" description="Basic and acidic residues" evidence="1">
    <location>
        <begin position="1954"/>
        <end position="1969"/>
    </location>
</feature>
<dbReference type="InterPro" id="IPR001584">
    <property type="entry name" value="Integrase_cat-core"/>
</dbReference>
<dbReference type="Gene3D" id="3.30.420.10">
    <property type="entry name" value="Ribonuclease H-like superfamily/Ribonuclease H"/>
    <property type="match status" value="1"/>
</dbReference>
<feature type="compositionally biased region" description="Low complexity" evidence="1">
    <location>
        <begin position="2152"/>
        <end position="2161"/>
    </location>
</feature>
<feature type="region of interest" description="Disordered" evidence="1">
    <location>
        <begin position="1954"/>
        <end position="1975"/>
    </location>
</feature>
<feature type="region of interest" description="Disordered" evidence="1">
    <location>
        <begin position="2145"/>
        <end position="2169"/>
    </location>
</feature>
<dbReference type="PROSITE" id="PS50994">
    <property type="entry name" value="INTEGRASE"/>
    <property type="match status" value="1"/>
</dbReference>
<feature type="compositionally biased region" description="Basic and acidic residues" evidence="1">
    <location>
        <begin position="1093"/>
        <end position="1111"/>
    </location>
</feature>
<dbReference type="EMBL" id="CAUYUJ010008779">
    <property type="protein sequence ID" value="CAK0824907.1"/>
    <property type="molecule type" value="Genomic_DNA"/>
</dbReference>
<feature type="region of interest" description="Disordered" evidence="1">
    <location>
        <begin position="1186"/>
        <end position="1207"/>
    </location>
</feature>
<reference evidence="3" key="1">
    <citation type="submission" date="2023-10" db="EMBL/GenBank/DDBJ databases">
        <authorList>
            <person name="Chen Y."/>
            <person name="Shah S."/>
            <person name="Dougan E. K."/>
            <person name="Thang M."/>
            <person name="Chan C."/>
        </authorList>
    </citation>
    <scope>NUCLEOTIDE SEQUENCE [LARGE SCALE GENOMIC DNA]</scope>
</reference>
<organism evidence="3 4">
    <name type="scientific">Prorocentrum cordatum</name>
    <dbReference type="NCBI Taxonomy" id="2364126"/>
    <lineage>
        <taxon>Eukaryota</taxon>
        <taxon>Sar</taxon>
        <taxon>Alveolata</taxon>
        <taxon>Dinophyceae</taxon>
        <taxon>Prorocentrales</taxon>
        <taxon>Prorocentraceae</taxon>
        <taxon>Prorocentrum</taxon>
    </lineage>
</organism>
<gene>
    <name evidence="3" type="ORF">PCOR1329_LOCUS25178</name>
</gene>
<comment type="caution">
    <text evidence="3">The sequence shown here is derived from an EMBL/GenBank/DDBJ whole genome shotgun (WGS) entry which is preliminary data.</text>
</comment>
<evidence type="ECO:0000313" key="4">
    <source>
        <dbReference type="Proteomes" id="UP001189429"/>
    </source>
</evidence>
<feature type="domain" description="Integrase catalytic" evidence="2">
    <location>
        <begin position="815"/>
        <end position="993"/>
    </location>
</feature>
<dbReference type="InterPro" id="IPR036397">
    <property type="entry name" value="RNaseH_sf"/>
</dbReference>
<sequence length="2306" mass="255023">MASGDNYNSAADPKIPALKGETLEDFTRHKRAVQAAELGRESKEQRAALGPKLHRNLLGADKCISVLIEQTDPRDYAVEDGANVLLKFLETERFAKNSFRELPNAFDALFDLTHFGGKSEEPMAAFCTAMEVARRNLEEVDPDTKICPNELGHYTLKRSSLGNDERNLVIARADDTFNFIKISTTLKNLFRRGGSRLRGQGTRAVWKWTAHANETETGQTDAEDPHNGEHWVQDDDGYWYEWDDDRGSTRDWDSSHLFYLEDEADAFLAGEDDDYHKTLVTMRESRLKMNKRRAAMGFFTGRIDGVVGESAAASGHAAGKNSGEGKGRGKNGGKSKDTRCNRCGRMDHNASGRPASGPSGKPAMGEGRCKGSKSAPRPRRLGFFAVSALACAAPSCMGVRQQLRGPNLNRVYMRSETDYGIMMVNLDTDPFAPDRPELEAMISSDVAPAPLVDSGASIAVAGRGLLHRVEAELAKYGLEPIKVEARQQFKGRGGAQRESKQRWIIPVGIGKKHAPQEHFEIPGGMGLLKPPGGHAGLDLFDRDLELHESEPLFERFRVHEMQLEPDAFPVAKTLQEFEPGFQMREHAESRVAEALENGSKGRFKKGTLKRIGMGDRVDDLVEHFRPLVDFSAKVPDQRTTRAVAKDFKLRKDLIDVRALRQNEAIPPPRGAARRMCADKGAPADFSDAYADDPNCTTIKLATWYPTDTVVAIYLKKPMVQTSFPAAVTLLGSPPEAFKPDDREADAVHRDLHREGESFGGKPSDITAAQWRALRKLHLNLSHPLAHALKRRLKSYGVVQKVLDAVDKLDCAVRKELSRPSTTRSAKRKLSTEFNENAFLDEAEAILSDKTRLMAMVILDDASSLRVIIPTAAARPIAGEESLRCVSQGWLSWAGLPKVLHYSAARGHVAQRFAEIGEKHNIMMGPVPAQAPQLKGRVERAIDFLKDHFQRLNRDVQLTKSDDPFAWTSVIASARNNRIRRTGATPCQYILGRSPNVPASLIEAMEGDQRQLAAQSAALFEGGPRAAVGRVRPPRGPFVPGQLALYWREVKHVKSKRLQGEHGRRGPAIVLAAEGHARLHLSYRGVPVLATPEQARHASRGEAEMVEKKDLARQLSHWRGGPTLQRGFVDERGPGPDGSGGQRDRRRKKDFGDSDNEDAMGVAPAIEGDEVDDEVLFLKVKNRSRDALAKGTDTAKQQVTPKESRELRSIPPKWKTAFEASDLEEWRKWIQYDAVEWPSEDELAGVGKTDILPMRRVRSDQKEPARGSLSREQHPLKAKSRNIVPGYKDEQLFAGELQTNAPTLTNTATMVIIQEAASQPGRSLEQGDVDSAFLNGGGKLIGLIRTRVDDDLVAGSPEFFANQVAKLRKVHCCGKWQTAKVGFHHCGRFPKQNDNGTITCRQKEYTESTEDIPISAERLKAKEAKATAEERAMLDSGNSQIHLAFPLVESQARAHDSDLKVQDLLGYNTLVSDAETDHVDITFQKLDMDNAIAAAVGGSSHGNVGKTETASQAGLLILFADNTDDQFVRGQPARVTPMLWRPHCIKRVARSTLAAETMAALEAVESGDMLRQHLVELHHGLGYRAHMDDVQASTFVGATDCKSLYELLQKRGVVPSEKRQLIDIESLRNDIEFNDVASKQDVRAGDYMRYALRTGECCLTGDPMAEQVISEQRMELKGRRGEYCRSKYPRRHRPADQPFAGEGDAYFEDCIADLRYNAHAARPAPKHYLRWRVMLGQREDGIYYEKLKGVVGWSGLDQVAKRRRISTHARKLLTIYAPTKEAERHEKDFTEKHNLEKTDTTKDIEHHENTDGAADLGNSKEIYMMDAVGAETEEIGGGGGGAGTTLAARAARRMAVDQRECQPRTRKKANHNIAAPNDGDEWVEIPGEPSSSEDRQTGRRRRSYRWIRLADYMSACSTHSTSRWEHDLGDALEDDILQEHQLVVAGWSKCRQASRDTEMIPKGKSSEKGKGKSRATCRVDPDECVHRAAQLTTVGTNQYKEKVRCRLCDTLVVDRDTKCWSEEKELRAEVKAIRLDKQKQELLTRSAYPPEQLQLEIGSNSRVSVDSIEFSELNPPRHIEERRRLLQDLQSCNDSEKREKYNSAAAAGMVAAAPPLSRAVGAPWDGGGDNESEADAEEAPLFGGAAAAGGGAAAASTSSAPARGPPERGQAPARRLLLPCACICSAGVGWFGRGATLWPRAPSAALPAPAAGLALAPKSPYEVLYDTCVCDLRELECLPAAGCLDSAMEKGSGHPPRRHSRWQGCAARVRGAAERPHRRPGHVTRGPSPPARRRRRRQCTRRLVQKA</sequence>
<evidence type="ECO:0000256" key="1">
    <source>
        <dbReference type="SAM" id="MobiDB-lite"/>
    </source>
</evidence>
<protein>
    <recommendedName>
        <fullName evidence="2">Integrase catalytic domain-containing protein</fullName>
    </recommendedName>
</protein>
<feature type="compositionally biased region" description="Basic and acidic residues" evidence="1">
    <location>
        <begin position="334"/>
        <end position="350"/>
    </location>
</feature>
<feature type="region of interest" description="Disordered" evidence="1">
    <location>
        <begin position="315"/>
        <end position="375"/>
    </location>
</feature>
<feature type="region of interest" description="Disordered" evidence="1">
    <location>
        <begin position="1256"/>
        <end position="1275"/>
    </location>
</feature>
<evidence type="ECO:0000313" key="3">
    <source>
        <dbReference type="EMBL" id="CAK0824907.1"/>
    </source>
</evidence>
<feature type="compositionally biased region" description="Basic residues" evidence="1">
    <location>
        <begin position="2290"/>
        <end position="2306"/>
    </location>
</feature>
<dbReference type="InterPro" id="IPR012337">
    <property type="entry name" value="RNaseH-like_sf"/>
</dbReference>
<dbReference type="Proteomes" id="UP001189429">
    <property type="component" value="Unassembled WGS sequence"/>
</dbReference>
<keyword evidence="4" id="KW-1185">Reference proteome</keyword>
<feature type="region of interest" description="Disordered" evidence="1">
    <location>
        <begin position="1856"/>
        <end position="1899"/>
    </location>
</feature>
<accession>A0ABN9S3P3</accession>
<dbReference type="SUPFAM" id="SSF53098">
    <property type="entry name" value="Ribonuclease H-like"/>
    <property type="match status" value="1"/>
</dbReference>
<feature type="region of interest" description="Disordered" evidence="1">
    <location>
        <begin position="1093"/>
        <end position="1161"/>
    </location>
</feature>
<feature type="compositionally biased region" description="Basic and acidic residues" evidence="1">
    <location>
        <begin position="1256"/>
        <end position="1274"/>
    </location>
</feature>
<name>A0ABN9S3P3_9DINO</name>